<keyword evidence="3" id="KW-1133">Transmembrane helix</keyword>
<evidence type="ECO:0000256" key="2">
    <source>
        <dbReference type="SAM" id="MobiDB-lite"/>
    </source>
</evidence>
<dbReference type="RefSeq" id="WP_013282875.1">
    <property type="nucleotide sequence ID" value="NC_014389.1"/>
</dbReference>
<keyword evidence="3" id="KW-0812">Transmembrane</keyword>
<feature type="compositionally biased region" description="Acidic residues" evidence="2">
    <location>
        <begin position="230"/>
        <end position="239"/>
    </location>
</feature>
<feature type="transmembrane region" description="Helical" evidence="3">
    <location>
        <begin position="949"/>
        <end position="971"/>
    </location>
</feature>
<keyword evidence="5" id="KW-1185">Reference proteome</keyword>
<feature type="region of interest" description="Disordered" evidence="2">
    <location>
        <begin position="125"/>
        <end position="513"/>
    </location>
</feature>
<feature type="compositionally biased region" description="Basic and acidic residues" evidence="2">
    <location>
        <begin position="214"/>
        <end position="229"/>
    </location>
</feature>
<evidence type="ECO:0000256" key="1">
    <source>
        <dbReference type="SAM" id="Coils"/>
    </source>
</evidence>
<feature type="compositionally biased region" description="Acidic residues" evidence="2">
    <location>
        <begin position="138"/>
        <end position="150"/>
    </location>
</feature>
<evidence type="ECO:0000313" key="5">
    <source>
        <dbReference type="Proteomes" id="UP000001299"/>
    </source>
</evidence>
<evidence type="ECO:0008006" key="6">
    <source>
        <dbReference type="Google" id="ProtNLM"/>
    </source>
</evidence>
<proteinExistence type="predicted"/>
<dbReference type="Proteomes" id="UP000001299">
    <property type="component" value="Plasmid pCY360"/>
</dbReference>
<feature type="compositionally biased region" description="Acidic residues" evidence="2">
    <location>
        <begin position="400"/>
        <end position="418"/>
    </location>
</feature>
<dbReference type="KEGG" id="bpb:bpr_II289"/>
<dbReference type="HOGENOM" id="CLU_237414_0_0_9"/>
<feature type="compositionally biased region" description="Basic and acidic residues" evidence="2">
    <location>
        <begin position="460"/>
        <end position="472"/>
    </location>
</feature>
<dbReference type="EMBL" id="CP001812">
    <property type="protein sequence ID" value="ADL36226.1"/>
    <property type="molecule type" value="Genomic_DNA"/>
</dbReference>
<dbReference type="Gene3D" id="3.90.1720.10">
    <property type="entry name" value="endopeptidase domain like (from Nostoc punctiforme)"/>
    <property type="match status" value="1"/>
</dbReference>
<keyword evidence="1" id="KW-0175">Coiled coil</keyword>
<protein>
    <recommendedName>
        <fullName evidence="6">NlpC/P60 family protein</fullName>
    </recommendedName>
</protein>
<sequence length="1828" mass="205942">MDETKIASAVEKRLFKIFQQMVTEWSIQRKEHLNAQFKADALEDSGKFAAMKQDVIDHPDKYRSLSLEFGNEQEFEQLLKDNGIQYLHVEGSAAEHEPGGYIISNDDYEKIKNDPRIQFNHQYTKEQEEEYKNSQGDDEHDDDERDDNDPHEEKPGENDEKKDPHDNKGDRSEDEKGDEPHPEETPGEHDEDETHDEQESHEDEEPVSPEESESERADDDKENESHGDDEIGDEEEPSLGEDSKDVTSEEEIDEEHELGEDEHSENEEPEESLEETLEETHDEENSEEYEEPSEEYPQDEQEVQEDVQNEEPGEEPNTTEEQPEEPQIEEPAEENTDENIEDTYEEPETNEPSEETHDEDNQEIYDEPVADAPQEYPAEQTYEEPTAEEVLPEPEHEEYPAETETYDSQDISETEENEPGSSSAQEDIAEDYSSVENDSHIDDTQGDSAAKQSFDNEAEMMAREEEELRKLQEYYAAQAQDQNPPGGPPNGPENNNSPTPPDDPNDSQMQAMVDNPYDSFGMAIAAGNSEDTPFVVSDDILIDKNSGRSRDSFEKATMDALTGDAKDAVDSSSYGTGMTYLEQYGASVDSLSAGLGGILEVRDSIQNNLSQRDIEVMSMLMMDTDSNFKGFNFSTATAMEQSGDDVMKFLKQNKYVESHSIPGFRGTTVADARQQYGRDQYGASTLRVGGRYVTGDRNAATNHEFALKNTQHLANKHNMGLKKGDRAYITQSDIVHLHQSLTANNARAVKDFTNAFDAHKAGKDANDRNVGGGKLFGIKNNAQLKKAMNQDETYQALNKPAMLLSRADQIAQGGTQILSIVNENKALRYTRRQKSYQDRIKRLKKRGAPQDRIDAARRKAKQMKDAKKQARRRADRWADRNERIKGLKGRAKKHLKNGAKRVLKRTHVGRAILRVRAIQNNIRIAVVQRFRRTLMGRFFSGFSKLKRAIIRHIITFLKPFIGMIVAAIWLYIKFAIGLLSIALILDMITGFFFANSDEEDDPRYEEIQSTIMGNVYYGLLENEASWAHYLKFELIKPGDALHLDFLSGKYSDWLPDGNVDFDHFRMSSEDYVTEIIETEYQLEEWGEGLFDGAYTQSGAAKGPEPFPNAPEGSNTIEDPGAYKWIRLLDGGVEVRFRGIGDVSAGLTSNVKEIVAMAMTAQTQSDKAAEDYEYAEDDLGESNNFLKKAGVFASRAWNAIKKFVSAAVQGIARAINNLLRTIPAYDDWWVQQVEKQRTKMYMLYCAPLFNYSHTEEYSLQMALHPTLRTMETWAAEHPETLSTDQGEQDTAYTWGEMCSGIVDQRETDLTGYYDEAAGDYLGTKTGPRDKVPSGKPNYHGYGCKEFDQFAYKYDSDNDLYYEDEYCPSVEPAAKASPEMESDVCVAPGSDGERWVQVTVEYGNSDCWLYVGVVADDGNVEAEATWSPDEIPFVTEVVGDSYGYSEIYSPDGGMTYVVKVLKELVDSYTDENGVEHNIYHVYEYAWSHNCQADHTGYYCGGHFKVIVTGGVYHMTKAMRIHDKTQYTSKMTEEEEIAEAVEGGLINEHAAYDDEGNVKATFHTLYDNETGEPFYVEYVGGDIEEPTQQARDASRDLFDVDASFTHKYGTVSKWSPSAQSADNFIGWDIIHIDSAASKLDDNWEDLYNIKMTGTVGGENDGTATGLATQITNSEQIEILARLDELYKDDPSWPARRNAIVTALRYVGKIGYSQKHHGDSLSDGGLNDCSGYVSRCWYDVLQKTYSTASFWSSGLPHRKFDGAIKPGDILLHYDGAIGDGAGDHALIYIGIDPVTGKHVSVDCTGGGTYYRSRSDSYYQQCYYIPMDLVLGL</sequence>
<feature type="compositionally biased region" description="Acidic residues" evidence="2">
    <location>
        <begin position="189"/>
        <end position="213"/>
    </location>
</feature>
<organism evidence="4 5">
    <name type="scientific">Butyrivibrio proteoclasticus (strain ATCC 51982 / DSM 14932 / B316)</name>
    <name type="common">Clostridium proteoclasticum</name>
    <dbReference type="NCBI Taxonomy" id="515622"/>
    <lineage>
        <taxon>Bacteria</taxon>
        <taxon>Bacillati</taxon>
        <taxon>Bacillota</taxon>
        <taxon>Clostridia</taxon>
        <taxon>Lachnospirales</taxon>
        <taxon>Lachnospiraceae</taxon>
        <taxon>Butyrivibrio</taxon>
    </lineage>
</organism>
<feature type="compositionally biased region" description="Polar residues" evidence="2">
    <location>
        <begin position="446"/>
        <end position="455"/>
    </location>
</feature>
<feature type="compositionally biased region" description="Basic and acidic residues" evidence="2">
    <location>
        <begin position="125"/>
        <end position="137"/>
    </location>
</feature>
<evidence type="ECO:0000313" key="4">
    <source>
        <dbReference type="EMBL" id="ADL36226.1"/>
    </source>
</evidence>
<feature type="transmembrane region" description="Helical" evidence="3">
    <location>
        <begin position="976"/>
        <end position="994"/>
    </location>
</feature>
<feature type="coiled-coil region" evidence="1">
    <location>
        <begin position="826"/>
        <end position="880"/>
    </location>
</feature>
<gene>
    <name evidence="4" type="ordered locus">bpr_II289</name>
</gene>
<feature type="compositionally biased region" description="Acidic residues" evidence="2">
    <location>
        <begin position="248"/>
        <end position="369"/>
    </location>
</feature>
<feature type="compositionally biased region" description="Basic and acidic residues" evidence="2">
    <location>
        <begin position="151"/>
        <end position="188"/>
    </location>
</feature>
<keyword evidence="3" id="KW-0472">Membrane</keyword>
<feature type="compositionally biased region" description="Acidic residues" evidence="2">
    <location>
        <begin position="381"/>
        <end position="392"/>
    </location>
</feature>
<reference evidence="4 5" key="1">
    <citation type="journal article" date="2010" name="PLoS ONE">
        <title>The glycobiome of the rumen bacterium Butyrivibrio proteoclasticus B316(T) highlights adaptation to a polysaccharide-rich environment.</title>
        <authorList>
            <person name="Kelly W.J."/>
            <person name="Leahy S.C."/>
            <person name="Altermann E."/>
            <person name="Yeoman C.J."/>
            <person name="Dunne J.C."/>
            <person name="Kong Z."/>
            <person name="Pacheco D.M."/>
            <person name="Li D."/>
            <person name="Noel S.J."/>
            <person name="Moon C.D."/>
            <person name="Cookson A.L."/>
            <person name="Attwood G.T."/>
        </authorList>
    </citation>
    <scope>NUCLEOTIDE SEQUENCE [LARGE SCALE GENOMIC DNA]</scope>
    <source>
        <strain evidence="5">ATCC 51982 / DSM 14932 / B316</strain>
        <plasmid evidence="5">Plasmid pCY360</plasmid>
    </source>
</reference>
<name>E0S494_BUTPB</name>
<geneLocation type="plasmid" evidence="4 5">
    <name>pCY360</name>
</geneLocation>
<evidence type="ECO:0000256" key="3">
    <source>
        <dbReference type="SAM" id="Phobius"/>
    </source>
</evidence>
<keyword evidence="4" id="KW-0614">Plasmid</keyword>
<accession>E0S494</accession>